<keyword evidence="3" id="KW-1185">Reference proteome</keyword>
<evidence type="ECO:0000313" key="3">
    <source>
        <dbReference type="Proteomes" id="UP001501612"/>
    </source>
</evidence>
<evidence type="ECO:0000313" key="2">
    <source>
        <dbReference type="EMBL" id="GAA1904388.1"/>
    </source>
</evidence>
<organism evidence="2 3">
    <name type="scientific">Nocardioides lentus</name>
    <dbReference type="NCBI Taxonomy" id="338077"/>
    <lineage>
        <taxon>Bacteria</taxon>
        <taxon>Bacillati</taxon>
        <taxon>Actinomycetota</taxon>
        <taxon>Actinomycetes</taxon>
        <taxon>Propionibacteriales</taxon>
        <taxon>Nocardioidaceae</taxon>
        <taxon>Nocardioides</taxon>
    </lineage>
</organism>
<sequence length="394" mass="40556">MNALLKQTLEDRAADGPAPFVDVAALEAAGRARVRRRRLARGVGALAVLAALGAAAPYALDAADGRDRDPGQVAVDPGAPAAVSWAAGDVVRIGDIDVTLPEAPSAYVVVGDAVVWAGSQNGVYLTRADGSTGRIGATAQPYGRVLVAEGSLAGWYDTRAEEFVVYDVDADEVALRVPTRRTGGATDEFGIPAVRALDEGVLWVFSRGEIGPSGIPLDEGGVAAVEVSSGDVVQWESSGGNDDLGDVQDGRLALALRSLEEVSQGLSGDEVLVRTAGGGEVGRVPGDNRALLSPDATYVVTDPNDSEQVWDVATGADVTPDLGPYGFMAVAQWLDADRFQATAFTRDELRSGDDADLAADVLVCSVDAGSCETVATDVAAPGDLQLPVGENLGE</sequence>
<reference evidence="3" key="1">
    <citation type="journal article" date="2019" name="Int. J. Syst. Evol. Microbiol.">
        <title>The Global Catalogue of Microorganisms (GCM) 10K type strain sequencing project: providing services to taxonomists for standard genome sequencing and annotation.</title>
        <authorList>
            <consortium name="The Broad Institute Genomics Platform"/>
            <consortium name="The Broad Institute Genome Sequencing Center for Infectious Disease"/>
            <person name="Wu L."/>
            <person name="Ma J."/>
        </authorList>
    </citation>
    <scope>NUCLEOTIDE SEQUENCE [LARGE SCALE GENOMIC DNA]</scope>
    <source>
        <strain evidence="3">JCM 14046</strain>
    </source>
</reference>
<proteinExistence type="predicted"/>
<dbReference type="EMBL" id="BAAAMY010000001">
    <property type="protein sequence ID" value="GAA1904388.1"/>
    <property type="molecule type" value="Genomic_DNA"/>
</dbReference>
<keyword evidence="1" id="KW-0812">Transmembrane</keyword>
<feature type="transmembrane region" description="Helical" evidence="1">
    <location>
        <begin position="39"/>
        <end position="60"/>
    </location>
</feature>
<keyword evidence="1" id="KW-0472">Membrane</keyword>
<comment type="caution">
    <text evidence="2">The sequence shown here is derived from an EMBL/GenBank/DDBJ whole genome shotgun (WGS) entry which is preliminary data.</text>
</comment>
<dbReference type="Proteomes" id="UP001501612">
    <property type="component" value="Unassembled WGS sequence"/>
</dbReference>
<gene>
    <name evidence="2" type="ORF">GCM10009737_01360</name>
</gene>
<keyword evidence="1" id="KW-1133">Transmembrane helix</keyword>
<accession>A0ABP5A6R0</accession>
<name>A0ABP5A6R0_9ACTN</name>
<evidence type="ECO:0000256" key="1">
    <source>
        <dbReference type="SAM" id="Phobius"/>
    </source>
</evidence>
<protein>
    <submittedName>
        <fullName evidence="2">Uncharacterized protein</fullName>
    </submittedName>
</protein>
<dbReference type="RefSeq" id="WP_344002252.1">
    <property type="nucleotide sequence ID" value="NZ_BAAAMY010000001.1"/>
</dbReference>